<feature type="region of interest" description="Disordered" evidence="1">
    <location>
        <begin position="1"/>
        <end position="51"/>
    </location>
</feature>
<keyword evidence="3" id="KW-1185">Reference proteome</keyword>
<organism evidence="2 3">
    <name type="scientific">Cymbomonas tetramitiformis</name>
    <dbReference type="NCBI Taxonomy" id="36881"/>
    <lineage>
        <taxon>Eukaryota</taxon>
        <taxon>Viridiplantae</taxon>
        <taxon>Chlorophyta</taxon>
        <taxon>Pyramimonadophyceae</taxon>
        <taxon>Pyramimonadales</taxon>
        <taxon>Pyramimonadaceae</taxon>
        <taxon>Cymbomonas</taxon>
    </lineage>
</organism>
<dbReference type="Proteomes" id="UP001190700">
    <property type="component" value="Unassembled WGS sequence"/>
</dbReference>
<accession>A0AAE0KTH6</accession>
<proteinExistence type="predicted"/>
<dbReference type="AlphaFoldDB" id="A0AAE0KTH6"/>
<evidence type="ECO:0000313" key="3">
    <source>
        <dbReference type="Proteomes" id="UP001190700"/>
    </source>
</evidence>
<feature type="compositionally biased region" description="Low complexity" evidence="1">
    <location>
        <begin position="30"/>
        <end position="51"/>
    </location>
</feature>
<name>A0AAE0KTH6_9CHLO</name>
<reference evidence="2 3" key="1">
    <citation type="journal article" date="2015" name="Genome Biol. Evol.">
        <title>Comparative Genomics of a Bacterivorous Green Alga Reveals Evolutionary Causalities and Consequences of Phago-Mixotrophic Mode of Nutrition.</title>
        <authorList>
            <person name="Burns J.A."/>
            <person name="Paasch A."/>
            <person name="Narechania A."/>
            <person name="Kim E."/>
        </authorList>
    </citation>
    <scope>NUCLEOTIDE SEQUENCE [LARGE SCALE GENOMIC DNA]</scope>
    <source>
        <strain evidence="2 3">PLY_AMNH</strain>
    </source>
</reference>
<evidence type="ECO:0000256" key="1">
    <source>
        <dbReference type="SAM" id="MobiDB-lite"/>
    </source>
</evidence>
<comment type="caution">
    <text evidence="2">The sequence shown here is derived from an EMBL/GenBank/DDBJ whole genome shotgun (WGS) entry which is preliminary data.</text>
</comment>
<dbReference type="EMBL" id="LGRX02018063">
    <property type="protein sequence ID" value="KAK3260177.1"/>
    <property type="molecule type" value="Genomic_DNA"/>
</dbReference>
<gene>
    <name evidence="2" type="ORF">CYMTET_30850</name>
</gene>
<protein>
    <submittedName>
        <fullName evidence="2">Uncharacterized protein</fullName>
    </submittedName>
</protein>
<sequence length="91" mass="9330">MASAGEGWGDTRMLRSSGDRGDGAASRGTALSRRSARVARSAAHSADAIAPTDLANAVAPPAAEAIPPQDAQLLRELGINESEEDEEDGDN</sequence>
<evidence type="ECO:0000313" key="2">
    <source>
        <dbReference type="EMBL" id="KAK3260177.1"/>
    </source>
</evidence>